<evidence type="ECO:0000313" key="2">
    <source>
        <dbReference type="Proteomes" id="UP000183174"/>
    </source>
</evidence>
<accession>A0A1C3XNM0</accession>
<sequence length="75" mass="8564">MAHNRAMKVRSIVERPVDVETRERLGDWEGDTIVGKEKIQRILTNVERKSGFGVADKLDVVSAEIVQRKTVARFK</sequence>
<evidence type="ECO:0000313" key="1">
    <source>
        <dbReference type="EMBL" id="SCB53646.1"/>
    </source>
</evidence>
<name>A0A1C3XNM0_9BRAD</name>
<dbReference type="Proteomes" id="UP000183174">
    <property type="component" value="Unassembled WGS sequence"/>
</dbReference>
<organism evidence="1 2">
    <name type="scientific">Bradyrhizobium yuanmingense</name>
    <dbReference type="NCBI Taxonomy" id="108015"/>
    <lineage>
        <taxon>Bacteria</taxon>
        <taxon>Pseudomonadati</taxon>
        <taxon>Pseudomonadota</taxon>
        <taxon>Alphaproteobacteria</taxon>
        <taxon>Hyphomicrobiales</taxon>
        <taxon>Nitrobacteraceae</taxon>
        <taxon>Bradyrhizobium</taxon>
    </lineage>
</organism>
<gene>
    <name evidence="1" type="ORF">GA0061099_10863</name>
</gene>
<proteinExistence type="predicted"/>
<protein>
    <submittedName>
        <fullName evidence="1">Uncharacterized protein</fullName>
    </submittedName>
</protein>
<reference evidence="1 2" key="1">
    <citation type="submission" date="2016-08" db="EMBL/GenBank/DDBJ databases">
        <authorList>
            <person name="Seilhamer J.J."/>
        </authorList>
    </citation>
    <scope>NUCLEOTIDE SEQUENCE [LARGE SCALE GENOMIC DNA]</scope>
    <source>
        <strain evidence="1 2">CCBAU 10071</strain>
    </source>
</reference>
<dbReference type="EMBL" id="FMAE01000086">
    <property type="protein sequence ID" value="SCB53646.1"/>
    <property type="molecule type" value="Genomic_DNA"/>
</dbReference>
<dbReference type="AlphaFoldDB" id="A0A1C3XNM0"/>